<feature type="domain" description="Cupin type-2" evidence="1">
    <location>
        <begin position="47"/>
        <end position="115"/>
    </location>
</feature>
<dbReference type="InterPro" id="IPR013096">
    <property type="entry name" value="Cupin_2"/>
</dbReference>
<dbReference type="InterPro" id="IPR014710">
    <property type="entry name" value="RmlC-like_jellyroll"/>
</dbReference>
<organism evidence="2 3">
    <name type="scientific">Pseudomonas veronii</name>
    <dbReference type="NCBI Taxonomy" id="76761"/>
    <lineage>
        <taxon>Bacteria</taxon>
        <taxon>Pseudomonadati</taxon>
        <taxon>Pseudomonadota</taxon>
        <taxon>Gammaproteobacteria</taxon>
        <taxon>Pseudomonadales</taxon>
        <taxon>Pseudomonadaceae</taxon>
        <taxon>Pseudomonas</taxon>
    </lineage>
</organism>
<dbReference type="EMBL" id="JAAQWE010000003">
    <property type="protein sequence ID" value="NMX95754.1"/>
    <property type="molecule type" value="Genomic_DNA"/>
</dbReference>
<dbReference type="CDD" id="cd02209">
    <property type="entry name" value="cupin_XRE_C"/>
    <property type="match status" value="1"/>
</dbReference>
<dbReference type="Proteomes" id="UP000552560">
    <property type="component" value="Unassembled WGS sequence"/>
</dbReference>
<dbReference type="InterPro" id="IPR011051">
    <property type="entry name" value="RmlC_Cupin_sf"/>
</dbReference>
<protein>
    <submittedName>
        <fullName evidence="2">Cupin domain-containing protein</fullName>
    </submittedName>
</protein>
<accession>A0A0R3A8R2</accession>
<evidence type="ECO:0000313" key="3">
    <source>
        <dbReference type="Proteomes" id="UP000552560"/>
    </source>
</evidence>
<evidence type="ECO:0000313" key="2">
    <source>
        <dbReference type="EMBL" id="NMX95754.1"/>
    </source>
</evidence>
<dbReference type="AlphaFoldDB" id="A0A0R3A8R2"/>
<dbReference type="Gene3D" id="2.60.120.10">
    <property type="entry name" value="Jelly Rolls"/>
    <property type="match status" value="1"/>
</dbReference>
<dbReference type="OrthoDB" id="9004158at2"/>
<sequence>MEPITLAPNGNAPVIRETEEPVAPEGVRLYLHHFAGKLANAPIQSSRFTLEPHSATDEDKHAVNEIWFISGGELDVFYDGTWHAVRNGESLYFAPWRPHFARNNGTTQVQVFSVWWA</sequence>
<dbReference type="RefSeq" id="WP_046383247.1">
    <property type="nucleotide sequence ID" value="NZ_CBDFBJ010000240.1"/>
</dbReference>
<proteinExistence type="predicted"/>
<reference evidence="2 3" key="1">
    <citation type="journal article" date="2020" name="Front. Microbiol.">
        <title>Genetic Organization of the aprX-lipA2 Operon Affects the Proteolytic Potential of Pseudomonas Species in Milk.</title>
        <authorList>
            <person name="Maier C."/>
            <person name="Huptas C."/>
            <person name="von Neubeck M."/>
            <person name="Scherer S."/>
            <person name="Wenning M."/>
            <person name="Lucking G."/>
        </authorList>
    </citation>
    <scope>NUCLEOTIDE SEQUENCE [LARGE SCALE GENOMIC DNA]</scope>
    <source>
        <strain evidence="2 3">WS 4671</strain>
    </source>
</reference>
<comment type="caution">
    <text evidence="2">The sequence shown here is derived from an EMBL/GenBank/DDBJ whole genome shotgun (WGS) entry which is preliminary data.</text>
</comment>
<dbReference type="KEGG" id="pvr:PverR02_14280"/>
<name>A0A0R3A8R2_PSEVE</name>
<dbReference type="GeneID" id="47556317"/>
<evidence type="ECO:0000259" key="1">
    <source>
        <dbReference type="Pfam" id="PF07883"/>
    </source>
</evidence>
<gene>
    <name evidence="2" type="ORF">HBO43_04015</name>
</gene>
<dbReference type="Pfam" id="PF07883">
    <property type="entry name" value="Cupin_2"/>
    <property type="match status" value="1"/>
</dbReference>
<dbReference type="SUPFAM" id="SSF51182">
    <property type="entry name" value="RmlC-like cupins"/>
    <property type="match status" value="1"/>
</dbReference>